<dbReference type="InParanoid" id="F4WGI2"/>
<accession>F4WGI2</accession>
<protein>
    <submittedName>
        <fullName evidence="2">Uncharacterized protein</fullName>
    </submittedName>
</protein>
<feature type="region of interest" description="Disordered" evidence="1">
    <location>
        <begin position="1"/>
        <end position="58"/>
    </location>
</feature>
<dbReference type="Proteomes" id="UP000007755">
    <property type="component" value="Unassembled WGS sequence"/>
</dbReference>
<reference evidence="2" key="1">
    <citation type="submission" date="2011-02" db="EMBL/GenBank/DDBJ databases">
        <title>The genome of the leaf-cutting ant Acromyrmex echinatior suggests key adaptations to social evolution and fungus farming.</title>
        <authorList>
            <person name="Nygaard S."/>
            <person name="Zhang G."/>
        </authorList>
    </citation>
    <scope>NUCLEOTIDE SEQUENCE</scope>
</reference>
<evidence type="ECO:0000256" key="1">
    <source>
        <dbReference type="SAM" id="MobiDB-lite"/>
    </source>
</evidence>
<gene>
    <name evidence="2" type="ORF">G5I_04761</name>
</gene>
<proteinExistence type="predicted"/>
<evidence type="ECO:0000313" key="3">
    <source>
        <dbReference type="Proteomes" id="UP000007755"/>
    </source>
</evidence>
<feature type="compositionally biased region" description="Basic and acidic residues" evidence="1">
    <location>
        <begin position="1"/>
        <end position="10"/>
    </location>
</feature>
<organism evidence="3">
    <name type="scientific">Acromyrmex echinatior</name>
    <name type="common">Panamanian leafcutter ant</name>
    <name type="synonym">Acromyrmex octospinosus echinatior</name>
    <dbReference type="NCBI Taxonomy" id="103372"/>
    <lineage>
        <taxon>Eukaryota</taxon>
        <taxon>Metazoa</taxon>
        <taxon>Ecdysozoa</taxon>
        <taxon>Arthropoda</taxon>
        <taxon>Hexapoda</taxon>
        <taxon>Insecta</taxon>
        <taxon>Pterygota</taxon>
        <taxon>Neoptera</taxon>
        <taxon>Endopterygota</taxon>
        <taxon>Hymenoptera</taxon>
        <taxon>Apocrita</taxon>
        <taxon>Aculeata</taxon>
        <taxon>Formicoidea</taxon>
        <taxon>Formicidae</taxon>
        <taxon>Myrmicinae</taxon>
        <taxon>Acromyrmex</taxon>
    </lineage>
</organism>
<feature type="compositionally biased region" description="Low complexity" evidence="1">
    <location>
        <begin position="37"/>
        <end position="48"/>
    </location>
</feature>
<dbReference type="AlphaFoldDB" id="F4WGI2"/>
<keyword evidence="3" id="KW-1185">Reference proteome</keyword>
<sequence>MLRSRPKAEELDSSSSSEKECLYTASKRLHSEKADNVTDLENNSNNNDFEFDEPIPSKRRKTNTCLPKAIYGLIITETEYDVQYLMSMKATRLWRRNVRTTREDRKSEFRRDLLLSLRPYSRYPTTGGFTAKRHNVPMNKKEILAG</sequence>
<name>F4WGI2_ACREC</name>
<evidence type="ECO:0000313" key="2">
    <source>
        <dbReference type="EMBL" id="EGI66696.1"/>
    </source>
</evidence>
<dbReference type="EMBL" id="GL888134">
    <property type="protein sequence ID" value="EGI66696.1"/>
    <property type="molecule type" value="Genomic_DNA"/>
</dbReference>